<comment type="subcellular location">
    <subcellularLocation>
        <location evidence="1">Membrane</location>
    </subcellularLocation>
</comment>
<dbReference type="InterPro" id="IPR017452">
    <property type="entry name" value="GPCR_Rhodpsn_7TM"/>
</dbReference>
<organism evidence="7 8">
    <name type="scientific">Steinernema hermaphroditum</name>
    <dbReference type="NCBI Taxonomy" id="289476"/>
    <lineage>
        <taxon>Eukaryota</taxon>
        <taxon>Metazoa</taxon>
        <taxon>Ecdysozoa</taxon>
        <taxon>Nematoda</taxon>
        <taxon>Chromadorea</taxon>
        <taxon>Rhabditida</taxon>
        <taxon>Tylenchina</taxon>
        <taxon>Panagrolaimomorpha</taxon>
        <taxon>Strongyloidoidea</taxon>
        <taxon>Steinernematidae</taxon>
        <taxon>Steinernema</taxon>
    </lineage>
</organism>
<dbReference type="AlphaFoldDB" id="A0AA39HRH5"/>
<dbReference type="GO" id="GO:0016020">
    <property type="term" value="C:membrane"/>
    <property type="evidence" value="ECO:0007669"/>
    <property type="project" value="UniProtKB-SubCell"/>
</dbReference>
<comment type="caution">
    <text evidence="7">The sequence shown here is derived from an EMBL/GenBank/DDBJ whole genome shotgun (WGS) entry which is preliminary data.</text>
</comment>
<feature type="domain" description="G-protein coupled receptors family 1 profile" evidence="6">
    <location>
        <begin position="79"/>
        <end position="378"/>
    </location>
</feature>
<evidence type="ECO:0000256" key="5">
    <source>
        <dbReference type="SAM" id="Phobius"/>
    </source>
</evidence>
<dbReference type="PROSITE" id="PS50262">
    <property type="entry name" value="G_PROTEIN_RECEP_F1_2"/>
    <property type="match status" value="1"/>
</dbReference>
<keyword evidence="4 5" id="KW-0472">Membrane</keyword>
<dbReference type="EMBL" id="JAUCMV010000003">
    <property type="protein sequence ID" value="KAK0410738.1"/>
    <property type="molecule type" value="Genomic_DNA"/>
</dbReference>
<protein>
    <recommendedName>
        <fullName evidence="6">G-protein coupled receptors family 1 profile domain-containing protein</fullName>
    </recommendedName>
</protein>
<name>A0AA39HRH5_9BILA</name>
<dbReference type="SUPFAM" id="SSF81321">
    <property type="entry name" value="Family A G protein-coupled receptor-like"/>
    <property type="match status" value="1"/>
</dbReference>
<evidence type="ECO:0000256" key="2">
    <source>
        <dbReference type="ARBA" id="ARBA00022692"/>
    </source>
</evidence>
<sequence>MLISAAVVVDSTHVTLETATLNELLLVPDAPPAMTSTPLEANVSTEGVDAFCGYTEECGTARFLFVTIASGIAVVGVFCNLLLVKIFFSKHCPNTPPTVFPLILAILDCHICILYVLLFGVDVAMIYLKLETLFVVYHAFIVPAFVLTKICQLAIPYMLIFATMERYVWISTKKRKNCLFSAKGRRISAVLCLFLCFCLRIPTFWSLKVAEFELCHDFFRSLAVVPEEWAVESRVWEFYDFQLITFVQTFLPFLILVASNFVIVRRLAIIQRANRCLQVHTVISETMRRRSWISQIPSIRRRKMSRPVRNAVYTMLVIVSSYLVCNSLHMILTVLEKFDSDLLKTEDDPTKASIFYTVFGDTISCLYMFTSTIRIVIYSKCNPAICQHLMTTLAKLVPGLRVEIARRNSRVAMPSSVRKRSTLTVPAEALSLRVL</sequence>
<dbReference type="Gene3D" id="1.20.1070.10">
    <property type="entry name" value="Rhodopsin 7-helix transmembrane proteins"/>
    <property type="match status" value="1"/>
</dbReference>
<gene>
    <name evidence="7" type="ORF">QR680_005297</name>
</gene>
<feature type="transmembrane region" description="Helical" evidence="5">
    <location>
        <begin position="352"/>
        <end position="370"/>
    </location>
</feature>
<reference evidence="7" key="1">
    <citation type="submission" date="2023-06" db="EMBL/GenBank/DDBJ databases">
        <title>Genomic analysis of the entomopathogenic nematode Steinernema hermaphroditum.</title>
        <authorList>
            <person name="Schwarz E.M."/>
            <person name="Heppert J.K."/>
            <person name="Baniya A."/>
            <person name="Schwartz H.T."/>
            <person name="Tan C.-H."/>
            <person name="Antoshechkin I."/>
            <person name="Sternberg P.W."/>
            <person name="Goodrich-Blair H."/>
            <person name="Dillman A.R."/>
        </authorList>
    </citation>
    <scope>NUCLEOTIDE SEQUENCE</scope>
    <source>
        <strain evidence="7">PS9179</strain>
        <tissue evidence="7">Whole animal</tissue>
    </source>
</reference>
<feature type="transmembrane region" description="Helical" evidence="5">
    <location>
        <begin position="100"/>
        <end position="128"/>
    </location>
</feature>
<feature type="transmembrane region" description="Helical" evidence="5">
    <location>
        <begin position="63"/>
        <end position="88"/>
    </location>
</feature>
<keyword evidence="8" id="KW-1185">Reference proteome</keyword>
<dbReference type="Proteomes" id="UP001175271">
    <property type="component" value="Unassembled WGS sequence"/>
</dbReference>
<evidence type="ECO:0000256" key="3">
    <source>
        <dbReference type="ARBA" id="ARBA00022989"/>
    </source>
</evidence>
<accession>A0AA39HRH5</accession>
<evidence type="ECO:0000256" key="4">
    <source>
        <dbReference type="ARBA" id="ARBA00023136"/>
    </source>
</evidence>
<evidence type="ECO:0000256" key="1">
    <source>
        <dbReference type="ARBA" id="ARBA00004370"/>
    </source>
</evidence>
<evidence type="ECO:0000259" key="6">
    <source>
        <dbReference type="PROSITE" id="PS50262"/>
    </source>
</evidence>
<evidence type="ECO:0000313" key="7">
    <source>
        <dbReference type="EMBL" id="KAK0410738.1"/>
    </source>
</evidence>
<feature type="transmembrane region" description="Helical" evidence="5">
    <location>
        <begin position="185"/>
        <end position="205"/>
    </location>
</feature>
<proteinExistence type="predicted"/>
<dbReference type="PANTHER" id="PTHR46709">
    <property type="entry name" value="PROTEIN CBG23488-RELATED"/>
    <property type="match status" value="1"/>
</dbReference>
<feature type="transmembrane region" description="Helical" evidence="5">
    <location>
        <begin position="243"/>
        <end position="264"/>
    </location>
</feature>
<evidence type="ECO:0000313" key="8">
    <source>
        <dbReference type="Proteomes" id="UP001175271"/>
    </source>
</evidence>
<keyword evidence="3 5" id="KW-1133">Transmembrane helix</keyword>
<dbReference type="PANTHER" id="PTHR46709:SF14">
    <property type="entry name" value="G-PROTEIN COUPLED RECEPTORS FAMILY 1 PROFILE DOMAIN-CONTAINING PROTEIN"/>
    <property type="match status" value="1"/>
</dbReference>
<feature type="transmembrane region" description="Helical" evidence="5">
    <location>
        <begin position="310"/>
        <end position="332"/>
    </location>
</feature>
<feature type="transmembrane region" description="Helical" evidence="5">
    <location>
        <begin position="140"/>
        <end position="164"/>
    </location>
</feature>
<keyword evidence="2 5" id="KW-0812">Transmembrane</keyword>